<evidence type="ECO:0000256" key="1">
    <source>
        <dbReference type="ARBA" id="ARBA00009649"/>
    </source>
</evidence>
<dbReference type="CDD" id="cd01446">
    <property type="entry name" value="DSP_MapKP"/>
    <property type="match status" value="1"/>
</dbReference>
<evidence type="ECO:0000313" key="8">
    <source>
        <dbReference type="Proteomes" id="UP001055219"/>
    </source>
</evidence>
<dbReference type="InterPro" id="IPR001763">
    <property type="entry name" value="Rhodanese-like_dom"/>
</dbReference>
<dbReference type="PROSITE" id="PS50206">
    <property type="entry name" value="RHODANESE_3"/>
    <property type="match status" value="1"/>
</dbReference>
<keyword evidence="8" id="KW-1185">Reference proteome</keyword>
<sequence>MHDAAPDLHYTMKAASRAAPTGSSHGYTQAYSNFAASSHAHPHSQSSNCHRSNKGGNSTTPMASPRGPYSVGQHHPPKSSPNRGADNRPSSPNYFGLAVDSTNSPQESSGPGRNAWSPSTSSVKSFGAAIQTQVPLEANPEFEAFRKQIDSNKANTFALGDSQGNGPLTPNPIFKRPRPSRWHTHASDIGSEMSVTRSTSYAPQPQKMDVDHDTASHDSAYVSADSKRTSDSSSLFLPPTITSQPRLESPGPMSGLQNRTELTRAEDRDPRLSLMEHKMGPPSPSMGGKARAATLPHNGVEGSGPAMIAGDELKDMMKSMPEDDLLILDIRSAQNYAASRIKGALNLCIPTTLLKRATFNIQKLQQTFQSGHGSSKFANWRKMSAIVVYDSHSSDQKDAVTAQNMIKKFTSEGYTGITVILKGGFMRFKETHPKLVDSESQKGDATQSSRAGGGIAPVIGGVSLPMGTGSTNPFFSNIRQNMDLADGVGQFQVSRPEGLDSSQVPLWLRRASAQSDKGKMVSEKFLNIEKAEKSRMQTAYAAFDPHTAQQKKTVQLCGVEKGGKNRYKDILPFEHARVRLQKESQSCDYVNASHVKSSMSNKRYIASQGPLPATFEDFWSVVWDQDVRVIVMLTAESEGGQLKCHSYWQERAYGSIRLKPLSEKKASLDMDKYRSESSASPASVTMGDISRRRANTVTSVHAPATSPSTSQASQPEAPHVVIRKFALSHTAHPFAPIREITQLHFSSWPDFGTPAQPSHLLALVELANVMQRAALPVETPYVVGNHRSSDHLPVSWHDQPEADDNSRPMLVHCSAGCGRTGTFCTVDSVIDMLKRQRLVKGSLTSAQDADGDVAMAEGDDVSPRTNKQMTLAHSRTPSSSQRKPSMGASTIETSWLRDESVDLIQKAVEGFRQQRLSMVQSLRQYVLCYETVLEWTHRMNDKGIATPSVGRARSGSMAIAQPRR</sequence>
<feature type="domain" description="Tyrosine specific protein phosphatases" evidence="5">
    <location>
        <begin position="801"/>
        <end position="926"/>
    </location>
</feature>
<dbReference type="Proteomes" id="UP001055219">
    <property type="component" value="Unassembled WGS sequence"/>
</dbReference>
<dbReference type="SUPFAM" id="SSF52799">
    <property type="entry name" value="(Phosphotyrosine protein) phosphatases II"/>
    <property type="match status" value="1"/>
</dbReference>
<evidence type="ECO:0000256" key="2">
    <source>
        <dbReference type="ARBA" id="ARBA00013064"/>
    </source>
</evidence>
<evidence type="ECO:0000259" key="6">
    <source>
        <dbReference type="PROSITE" id="PS50206"/>
    </source>
</evidence>
<dbReference type="GeneID" id="75833805"/>
<accession>A0A9P9Y018</accession>
<dbReference type="Pfam" id="PF00581">
    <property type="entry name" value="Rhodanese"/>
    <property type="match status" value="1"/>
</dbReference>
<proteinExistence type="inferred from homology"/>
<protein>
    <recommendedName>
        <fullName evidence="2">protein-tyrosine-phosphatase</fullName>
        <ecNumber evidence="2">3.1.3.48</ecNumber>
    </recommendedName>
</protein>
<dbReference type="EC" id="3.1.3.48" evidence="2"/>
<dbReference type="PROSITE" id="PS00383">
    <property type="entry name" value="TYR_PHOSPHATASE_1"/>
    <property type="match status" value="1"/>
</dbReference>
<dbReference type="InterPro" id="IPR050348">
    <property type="entry name" value="Protein-Tyr_Phosphatase"/>
</dbReference>
<comment type="caution">
    <text evidence="7">The sequence shown here is derived from an EMBL/GenBank/DDBJ whole genome shotgun (WGS) entry which is preliminary data.</text>
</comment>
<evidence type="ECO:0000256" key="3">
    <source>
        <dbReference type="SAM" id="MobiDB-lite"/>
    </source>
</evidence>
<dbReference type="PANTHER" id="PTHR19134">
    <property type="entry name" value="RECEPTOR-TYPE TYROSINE-PROTEIN PHOSPHATASE"/>
    <property type="match status" value="1"/>
</dbReference>
<dbReference type="AlphaFoldDB" id="A0A9P9Y018"/>
<dbReference type="OrthoDB" id="6058203at2759"/>
<dbReference type="SMART" id="SM00404">
    <property type="entry name" value="PTPc_motif"/>
    <property type="match status" value="1"/>
</dbReference>
<feature type="domain" description="Rhodanese" evidence="6">
    <location>
        <begin position="321"/>
        <end position="437"/>
    </location>
</feature>
<dbReference type="InterPro" id="IPR003595">
    <property type="entry name" value="Tyr_Pase_cat"/>
</dbReference>
<dbReference type="EMBL" id="JAGIXG020000027">
    <property type="protein sequence ID" value="KAI6780850.1"/>
    <property type="molecule type" value="Genomic_DNA"/>
</dbReference>
<feature type="compositionally biased region" description="Polar residues" evidence="3">
    <location>
        <begin position="100"/>
        <end position="121"/>
    </location>
</feature>
<dbReference type="Gene3D" id="3.90.190.10">
    <property type="entry name" value="Protein tyrosine phosphatase superfamily"/>
    <property type="match status" value="1"/>
</dbReference>
<dbReference type="PRINTS" id="PR00700">
    <property type="entry name" value="PRTYPHPHTASE"/>
</dbReference>
<dbReference type="InterPro" id="IPR000242">
    <property type="entry name" value="PTP_cat"/>
</dbReference>
<dbReference type="InterPro" id="IPR000387">
    <property type="entry name" value="Tyr_Pase_dom"/>
</dbReference>
<feature type="compositionally biased region" description="Polar residues" evidence="3">
    <location>
        <begin position="863"/>
        <end position="889"/>
    </location>
</feature>
<feature type="compositionally biased region" description="Low complexity" evidence="3">
    <location>
        <begin position="36"/>
        <end position="47"/>
    </location>
</feature>
<dbReference type="InterPro" id="IPR016130">
    <property type="entry name" value="Tyr_Pase_AS"/>
</dbReference>
<feature type="compositionally biased region" description="Polar residues" evidence="3">
    <location>
        <begin position="193"/>
        <end position="203"/>
    </location>
</feature>
<name>A0A9P9Y018_9HYPO</name>
<dbReference type="PROSITE" id="PS50055">
    <property type="entry name" value="TYR_PHOSPHATASE_PTP"/>
    <property type="match status" value="1"/>
</dbReference>
<dbReference type="InterPro" id="IPR036873">
    <property type="entry name" value="Rhodanese-like_dom_sf"/>
</dbReference>
<dbReference type="RefSeq" id="XP_051361706.1">
    <property type="nucleotide sequence ID" value="XM_051507018.1"/>
</dbReference>
<feature type="compositionally biased region" description="Polar residues" evidence="3">
    <location>
        <begin position="48"/>
        <end position="62"/>
    </location>
</feature>
<dbReference type="SMART" id="SM00194">
    <property type="entry name" value="PTPc"/>
    <property type="match status" value="1"/>
</dbReference>
<dbReference type="PROSITE" id="PS50056">
    <property type="entry name" value="TYR_PHOSPHATASE_2"/>
    <property type="match status" value="1"/>
</dbReference>
<reference evidence="7" key="1">
    <citation type="journal article" date="2021" name="J Fungi (Basel)">
        <title>Genomic and Metabolomic Analyses of the Marine Fungus Emericellopsis cladophorae: Insights into Saltwater Adaptability Mechanisms and Its Biosynthetic Potential.</title>
        <authorList>
            <person name="Goncalves M.F.M."/>
            <person name="Hilario S."/>
            <person name="Van de Peer Y."/>
            <person name="Esteves A.C."/>
            <person name="Alves A."/>
        </authorList>
    </citation>
    <scope>NUCLEOTIDE SEQUENCE</scope>
    <source>
        <strain evidence="7">MUM 19.33</strain>
    </source>
</reference>
<feature type="region of interest" description="Disordered" evidence="3">
    <location>
        <begin position="850"/>
        <end position="889"/>
    </location>
</feature>
<feature type="compositionally biased region" description="Low complexity" evidence="3">
    <location>
        <begin position="702"/>
        <end position="716"/>
    </location>
</feature>
<dbReference type="SMART" id="SM00450">
    <property type="entry name" value="RHOD"/>
    <property type="match status" value="1"/>
</dbReference>
<reference evidence="7" key="2">
    <citation type="submission" date="2022-07" db="EMBL/GenBank/DDBJ databases">
        <authorList>
            <person name="Goncalves M.F.M."/>
            <person name="Hilario S."/>
            <person name="Van De Peer Y."/>
            <person name="Esteves A.C."/>
            <person name="Alves A."/>
        </authorList>
    </citation>
    <scope>NUCLEOTIDE SEQUENCE</scope>
    <source>
        <strain evidence="7">MUM 19.33</strain>
    </source>
</reference>
<dbReference type="Pfam" id="PF00102">
    <property type="entry name" value="Y_phosphatase"/>
    <property type="match status" value="2"/>
</dbReference>
<dbReference type="InterPro" id="IPR029021">
    <property type="entry name" value="Prot-tyrosine_phosphatase-like"/>
</dbReference>
<feature type="domain" description="Tyrosine-protein phosphatase" evidence="4">
    <location>
        <begin position="564"/>
        <end position="935"/>
    </location>
</feature>
<evidence type="ECO:0000313" key="7">
    <source>
        <dbReference type="EMBL" id="KAI6780850.1"/>
    </source>
</evidence>
<dbReference type="PANTHER" id="PTHR19134:SF561">
    <property type="entry name" value="PROTEIN TYROSINE PHOSPHATASE 36E, ISOFORM A"/>
    <property type="match status" value="1"/>
</dbReference>
<gene>
    <name evidence="7" type="ORF">J7T54_007329</name>
</gene>
<dbReference type="SUPFAM" id="SSF52821">
    <property type="entry name" value="Rhodanese/Cell cycle control phosphatase"/>
    <property type="match status" value="1"/>
</dbReference>
<dbReference type="CDD" id="cd18533">
    <property type="entry name" value="PTP_fungal"/>
    <property type="match status" value="1"/>
</dbReference>
<feature type="region of interest" description="Disordered" evidence="3">
    <location>
        <begin position="695"/>
        <end position="716"/>
    </location>
</feature>
<organism evidence="7 8">
    <name type="scientific">Emericellopsis cladophorae</name>
    <dbReference type="NCBI Taxonomy" id="2686198"/>
    <lineage>
        <taxon>Eukaryota</taxon>
        <taxon>Fungi</taxon>
        <taxon>Dikarya</taxon>
        <taxon>Ascomycota</taxon>
        <taxon>Pezizomycotina</taxon>
        <taxon>Sordariomycetes</taxon>
        <taxon>Hypocreomycetidae</taxon>
        <taxon>Hypocreales</taxon>
        <taxon>Bionectriaceae</taxon>
        <taxon>Emericellopsis</taxon>
    </lineage>
</organism>
<feature type="region of interest" description="Disordered" evidence="3">
    <location>
        <begin position="36"/>
        <end position="121"/>
    </location>
</feature>
<feature type="compositionally biased region" description="Basic residues" evidence="3">
    <location>
        <begin position="175"/>
        <end position="184"/>
    </location>
</feature>
<dbReference type="Gene3D" id="3.40.250.10">
    <property type="entry name" value="Rhodanese-like domain"/>
    <property type="match status" value="1"/>
</dbReference>
<dbReference type="GO" id="GO:0004725">
    <property type="term" value="F:protein tyrosine phosphatase activity"/>
    <property type="evidence" value="ECO:0007669"/>
    <property type="project" value="UniProtKB-EC"/>
</dbReference>
<evidence type="ECO:0000259" key="5">
    <source>
        <dbReference type="PROSITE" id="PS50056"/>
    </source>
</evidence>
<feature type="region of interest" description="Disordered" evidence="3">
    <location>
        <begin position="435"/>
        <end position="454"/>
    </location>
</feature>
<feature type="compositionally biased region" description="Basic and acidic residues" evidence="3">
    <location>
        <begin position="261"/>
        <end position="279"/>
    </location>
</feature>
<comment type="similarity">
    <text evidence="1">Belongs to the protein-tyrosine phosphatase family. Non-receptor class subfamily.</text>
</comment>
<feature type="region of interest" description="Disordered" evidence="3">
    <location>
        <begin position="156"/>
        <end position="291"/>
    </location>
</feature>
<evidence type="ECO:0000259" key="4">
    <source>
        <dbReference type="PROSITE" id="PS50055"/>
    </source>
</evidence>